<reference evidence="2" key="2">
    <citation type="journal article" date="2021" name="PeerJ">
        <title>Extensive microbial diversity within the chicken gut microbiome revealed by metagenomics and culture.</title>
        <authorList>
            <person name="Gilroy R."/>
            <person name="Ravi A."/>
            <person name="Getino M."/>
            <person name="Pursley I."/>
            <person name="Horton D.L."/>
            <person name="Alikhan N.F."/>
            <person name="Baker D."/>
            <person name="Gharbi K."/>
            <person name="Hall N."/>
            <person name="Watson M."/>
            <person name="Adriaenssens E.M."/>
            <person name="Foster-Nyarko E."/>
            <person name="Jarju S."/>
            <person name="Secka A."/>
            <person name="Antonio M."/>
            <person name="Oren A."/>
            <person name="Chaudhuri R.R."/>
            <person name="La Ragione R."/>
            <person name="Hildebrand F."/>
            <person name="Pallen M.J."/>
        </authorList>
    </citation>
    <scope>NUCLEOTIDE SEQUENCE</scope>
    <source>
        <strain evidence="2">ChiW17-6978</strain>
    </source>
</reference>
<protein>
    <submittedName>
        <fullName evidence="2">Nucleotidyltransferase domain-containing protein</fullName>
    </submittedName>
</protein>
<dbReference type="EMBL" id="DVLF01000037">
    <property type="protein sequence ID" value="HIT49612.1"/>
    <property type="molecule type" value="Genomic_DNA"/>
</dbReference>
<dbReference type="InterPro" id="IPR041633">
    <property type="entry name" value="Polbeta"/>
</dbReference>
<sequence length="300" mass="36176">MEEFLKKIKNSELIVLKKVGKLIEKILRFFELDFSHERFKAVIYAKDEFQTPFEEKMKHYFDAYYYLLSNAKSPFTASVFQRFYYLIFEHPAEENIASKITSEWIWLSGESRITKAIYLHCYVFSLLNDLNEMERWMVSFMMLNYFLVKENIPCLYLNYRDLAEYAENKGNEEKVKNLLYQIILQAQTQKKSYYKQLKKITLEDIALLFGEKQNFIRETYQIEHVFVYGSFAKNTARIDSDIDLLILFKEDISYPEKKRCKEELVRYLTKEFNRYVDIQEIFESLSKEMMIEATNVKKIL</sequence>
<evidence type="ECO:0000259" key="1">
    <source>
        <dbReference type="Pfam" id="PF18765"/>
    </source>
</evidence>
<dbReference type="CDD" id="cd05403">
    <property type="entry name" value="NT_KNTase_like"/>
    <property type="match status" value="1"/>
</dbReference>
<name>A0A9D1GQ41_9MOLU</name>
<reference evidence="2" key="1">
    <citation type="submission" date="2020-10" db="EMBL/GenBank/DDBJ databases">
        <authorList>
            <person name="Gilroy R."/>
        </authorList>
    </citation>
    <scope>NUCLEOTIDE SEQUENCE</scope>
    <source>
        <strain evidence="2">ChiW17-6978</strain>
    </source>
</reference>
<feature type="domain" description="Polymerase beta nucleotidyltransferase" evidence="1">
    <location>
        <begin position="214"/>
        <end position="298"/>
    </location>
</feature>
<dbReference type="SUPFAM" id="SSF81301">
    <property type="entry name" value="Nucleotidyltransferase"/>
    <property type="match status" value="1"/>
</dbReference>
<comment type="caution">
    <text evidence="2">The sequence shown here is derived from an EMBL/GenBank/DDBJ whole genome shotgun (WGS) entry which is preliminary data.</text>
</comment>
<organism evidence="2 3">
    <name type="scientific">Candidatus Pelethenecus faecipullorum</name>
    <dbReference type="NCBI Taxonomy" id="2840900"/>
    <lineage>
        <taxon>Bacteria</taxon>
        <taxon>Bacillati</taxon>
        <taxon>Mycoplasmatota</taxon>
        <taxon>Mollicutes</taxon>
        <taxon>Candidatus Pelethenecus</taxon>
    </lineage>
</organism>
<evidence type="ECO:0000313" key="3">
    <source>
        <dbReference type="Proteomes" id="UP000886758"/>
    </source>
</evidence>
<dbReference type="Proteomes" id="UP000886758">
    <property type="component" value="Unassembled WGS sequence"/>
</dbReference>
<dbReference type="Gene3D" id="3.30.460.10">
    <property type="entry name" value="Beta Polymerase, domain 2"/>
    <property type="match status" value="1"/>
</dbReference>
<accession>A0A9D1GQ41</accession>
<evidence type="ECO:0000313" key="2">
    <source>
        <dbReference type="EMBL" id="HIT49612.1"/>
    </source>
</evidence>
<dbReference type="AlphaFoldDB" id="A0A9D1GQ41"/>
<proteinExistence type="predicted"/>
<dbReference type="InterPro" id="IPR043519">
    <property type="entry name" value="NT_sf"/>
</dbReference>
<gene>
    <name evidence="2" type="ORF">IAD46_01160</name>
</gene>
<dbReference type="Pfam" id="PF18765">
    <property type="entry name" value="Polbeta"/>
    <property type="match status" value="1"/>
</dbReference>